<feature type="compositionally biased region" description="Polar residues" evidence="6">
    <location>
        <begin position="174"/>
        <end position="186"/>
    </location>
</feature>
<evidence type="ECO:0000256" key="3">
    <source>
        <dbReference type="ARBA" id="ARBA00022552"/>
    </source>
</evidence>
<dbReference type="Gene3D" id="2.30.30.240">
    <property type="entry name" value="PRC-barrel domain"/>
    <property type="match status" value="1"/>
</dbReference>
<dbReference type="InterPro" id="IPR002676">
    <property type="entry name" value="RimM_N"/>
</dbReference>
<keyword evidence="10" id="KW-1185">Reference proteome</keyword>
<feature type="region of interest" description="Disordered" evidence="6">
    <location>
        <begin position="174"/>
        <end position="193"/>
    </location>
</feature>
<dbReference type="Pfam" id="PF01782">
    <property type="entry name" value="RimM"/>
    <property type="match status" value="1"/>
</dbReference>
<dbReference type="InterPro" id="IPR036976">
    <property type="entry name" value="RimM_N_sf"/>
</dbReference>
<dbReference type="PANTHER" id="PTHR33692:SF1">
    <property type="entry name" value="RIBOSOME MATURATION FACTOR RIMM"/>
    <property type="match status" value="1"/>
</dbReference>
<evidence type="ECO:0000256" key="5">
    <source>
        <dbReference type="HAMAP-Rule" id="MF_00014"/>
    </source>
</evidence>
<comment type="subunit">
    <text evidence="5">Binds ribosomal protein uS19.</text>
</comment>
<dbReference type="SUPFAM" id="SSF50346">
    <property type="entry name" value="PRC-barrel domain"/>
    <property type="match status" value="1"/>
</dbReference>
<name>A0ABW5XHB2_9MICO</name>
<evidence type="ECO:0000256" key="4">
    <source>
        <dbReference type="ARBA" id="ARBA00023186"/>
    </source>
</evidence>
<evidence type="ECO:0000256" key="2">
    <source>
        <dbReference type="ARBA" id="ARBA00022517"/>
    </source>
</evidence>
<dbReference type="InterPro" id="IPR011961">
    <property type="entry name" value="RimM"/>
</dbReference>
<accession>A0ABW5XHB2</accession>
<dbReference type="PANTHER" id="PTHR33692">
    <property type="entry name" value="RIBOSOME MATURATION FACTOR RIMM"/>
    <property type="match status" value="1"/>
</dbReference>
<keyword evidence="3 5" id="KW-0698">rRNA processing</keyword>
<comment type="caution">
    <text evidence="9">The sequence shown here is derived from an EMBL/GenBank/DDBJ whole genome shotgun (WGS) entry which is preliminary data.</text>
</comment>
<dbReference type="InterPro" id="IPR056792">
    <property type="entry name" value="PRC_RimM"/>
</dbReference>
<evidence type="ECO:0000256" key="1">
    <source>
        <dbReference type="ARBA" id="ARBA00022490"/>
    </source>
</evidence>
<protein>
    <recommendedName>
        <fullName evidence="5">Ribosome maturation factor RimM</fullName>
    </recommendedName>
</protein>
<dbReference type="SUPFAM" id="SSF50447">
    <property type="entry name" value="Translation proteins"/>
    <property type="match status" value="1"/>
</dbReference>
<dbReference type="NCBIfam" id="TIGR02273">
    <property type="entry name" value="16S_RimM"/>
    <property type="match status" value="1"/>
</dbReference>
<dbReference type="Pfam" id="PF24986">
    <property type="entry name" value="PRC_RimM"/>
    <property type="match status" value="1"/>
</dbReference>
<dbReference type="InterPro" id="IPR011033">
    <property type="entry name" value="PRC_barrel-like_sf"/>
</dbReference>
<evidence type="ECO:0000256" key="6">
    <source>
        <dbReference type="SAM" id="MobiDB-lite"/>
    </source>
</evidence>
<organism evidence="9 10">
    <name type="scientific">Populibacterium corticicola</name>
    <dbReference type="NCBI Taxonomy" id="1812826"/>
    <lineage>
        <taxon>Bacteria</taxon>
        <taxon>Bacillati</taxon>
        <taxon>Actinomycetota</taxon>
        <taxon>Actinomycetes</taxon>
        <taxon>Micrococcales</taxon>
        <taxon>Jonesiaceae</taxon>
        <taxon>Populibacterium</taxon>
    </lineage>
</organism>
<dbReference type="InterPro" id="IPR009000">
    <property type="entry name" value="Transl_B-barrel_sf"/>
</dbReference>
<dbReference type="RefSeq" id="WP_377467042.1">
    <property type="nucleotide sequence ID" value="NZ_JBHUOP010000004.1"/>
</dbReference>
<evidence type="ECO:0000259" key="7">
    <source>
        <dbReference type="Pfam" id="PF01782"/>
    </source>
</evidence>
<evidence type="ECO:0000313" key="9">
    <source>
        <dbReference type="EMBL" id="MFD2841118.1"/>
    </source>
</evidence>
<comment type="subcellular location">
    <subcellularLocation>
        <location evidence="5">Cytoplasm</location>
    </subcellularLocation>
</comment>
<keyword evidence="4 5" id="KW-0143">Chaperone</keyword>
<comment type="function">
    <text evidence="5">An accessory protein needed during the final step in the assembly of 30S ribosomal subunit, possibly for assembly of the head region. Essential for efficient processing of 16S rRNA. May be needed both before and after RbfA during the maturation of 16S rRNA. It has affinity for free ribosomal 30S subunits but not for 70S ribosomes.</text>
</comment>
<feature type="domain" description="RimM N-terminal" evidence="7">
    <location>
        <begin position="5"/>
        <end position="85"/>
    </location>
</feature>
<sequence>MELTIARIGKAHGLRGEVALDLRTDIPEERFVKGTNINTSPAERGPLTIARTRVANGRWYVHFEQSVDRTFAESLNGVELVVQAEESDEEDAWYVHELAGLAVELTDGTVVGKVVGLEHLPAQDALVVKEKNGTRTYIPFLERFVPTVDVPGGRVVITPPGGLLSTDTENLVISDETSGVQESPASSGEGEER</sequence>
<keyword evidence="2 5" id="KW-0690">Ribosome biogenesis</keyword>
<dbReference type="Gene3D" id="2.40.30.60">
    <property type="entry name" value="RimM"/>
    <property type="match status" value="1"/>
</dbReference>
<dbReference type="Proteomes" id="UP001597391">
    <property type="component" value="Unassembled WGS sequence"/>
</dbReference>
<comment type="similarity">
    <text evidence="5">Belongs to the RimM family.</text>
</comment>
<comment type="domain">
    <text evidence="5">The PRC barrel domain binds ribosomal protein uS19.</text>
</comment>
<gene>
    <name evidence="5 9" type="primary">rimM</name>
    <name evidence="9" type="ORF">ACFSYH_11155</name>
</gene>
<evidence type="ECO:0000313" key="10">
    <source>
        <dbReference type="Proteomes" id="UP001597391"/>
    </source>
</evidence>
<evidence type="ECO:0000259" key="8">
    <source>
        <dbReference type="Pfam" id="PF24986"/>
    </source>
</evidence>
<feature type="domain" description="Ribosome maturation factor RimM PRC barrel" evidence="8">
    <location>
        <begin position="96"/>
        <end position="163"/>
    </location>
</feature>
<reference evidence="10" key="1">
    <citation type="journal article" date="2019" name="Int. J. Syst. Evol. Microbiol.">
        <title>The Global Catalogue of Microorganisms (GCM) 10K type strain sequencing project: providing services to taxonomists for standard genome sequencing and annotation.</title>
        <authorList>
            <consortium name="The Broad Institute Genomics Platform"/>
            <consortium name="The Broad Institute Genome Sequencing Center for Infectious Disease"/>
            <person name="Wu L."/>
            <person name="Ma J."/>
        </authorList>
    </citation>
    <scope>NUCLEOTIDE SEQUENCE [LARGE SCALE GENOMIC DNA]</scope>
    <source>
        <strain evidence="10">KCTC 33576</strain>
    </source>
</reference>
<keyword evidence="1 5" id="KW-0963">Cytoplasm</keyword>
<proteinExistence type="inferred from homology"/>
<dbReference type="EMBL" id="JBHUOP010000004">
    <property type="protein sequence ID" value="MFD2841118.1"/>
    <property type="molecule type" value="Genomic_DNA"/>
</dbReference>
<dbReference type="HAMAP" id="MF_00014">
    <property type="entry name" value="Ribosome_mat_RimM"/>
    <property type="match status" value="1"/>
</dbReference>